<evidence type="ECO:0000259" key="2">
    <source>
        <dbReference type="PROSITE" id="PS50190"/>
    </source>
</evidence>
<dbReference type="InterPro" id="IPR000904">
    <property type="entry name" value="Sec7_dom"/>
</dbReference>
<evidence type="ECO:0000313" key="3">
    <source>
        <dbReference type="EMBL" id="TMW60114.1"/>
    </source>
</evidence>
<dbReference type="OrthoDB" id="430364at2759"/>
<dbReference type="InterPro" id="IPR023394">
    <property type="entry name" value="Sec7_C_sf"/>
</dbReference>
<proteinExistence type="predicted"/>
<gene>
    <name evidence="3" type="ORF">Poli38472_000156</name>
</gene>
<dbReference type="GO" id="GO:0005085">
    <property type="term" value="F:guanyl-nucleotide exchange factor activity"/>
    <property type="evidence" value="ECO:0007669"/>
    <property type="project" value="InterPro"/>
</dbReference>
<protein>
    <recommendedName>
        <fullName evidence="2">SEC7 domain-containing protein</fullName>
    </recommendedName>
</protein>
<dbReference type="InterPro" id="IPR035999">
    <property type="entry name" value="Sec7_dom_sf"/>
</dbReference>
<evidence type="ECO:0000313" key="4">
    <source>
        <dbReference type="Proteomes" id="UP000794436"/>
    </source>
</evidence>
<dbReference type="Proteomes" id="UP000794436">
    <property type="component" value="Unassembled WGS sequence"/>
</dbReference>
<feature type="region of interest" description="Disordered" evidence="1">
    <location>
        <begin position="774"/>
        <end position="806"/>
    </location>
</feature>
<dbReference type="GO" id="GO:0005737">
    <property type="term" value="C:cytoplasm"/>
    <property type="evidence" value="ECO:0007669"/>
    <property type="project" value="UniProtKB-ARBA"/>
</dbReference>
<dbReference type="GO" id="GO:0016192">
    <property type="term" value="P:vesicle-mediated transport"/>
    <property type="evidence" value="ECO:0007669"/>
    <property type="project" value="UniProtKB-ARBA"/>
</dbReference>
<evidence type="ECO:0000256" key="1">
    <source>
        <dbReference type="SAM" id="MobiDB-lite"/>
    </source>
</evidence>
<dbReference type="FunFam" id="1.10.1000.11:FF:000002">
    <property type="entry name" value="Cytohesin 1"/>
    <property type="match status" value="1"/>
</dbReference>
<comment type="caution">
    <text evidence="3">The sequence shown here is derived from an EMBL/GenBank/DDBJ whole genome shotgun (WGS) entry which is preliminary data.</text>
</comment>
<dbReference type="SUPFAM" id="SSF48425">
    <property type="entry name" value="Sec7 domain"/>
    <property type="match status" value="1"/>
</dbReference>
<keyword evidence="4" id="KW-1185">Reference proteome</keyword>
<dbReference type="PROSITE" id="PS50190">
    <property type="entry name" value="SEC7"/>
    <property type="match status" value="1"/>
</dbReference>
<feature type="region of interest" description="Disordered" evidence="1">
    <location>
        <begin position="1534"/>
        <end position="1557"/>
    </location>
</feature>
<dbReference type="Pfam" id="PF12783">
    <property type="entry name" value="Sec7-like_HUS"/>
    <property type="match status" value="1"/>
</dbReference>
<dbReference type="Gene3D" id="1.10.220.20">
    <property type="match status" value="1"/>
</dbReference>
<feature type="domain" description="SEC7" evidence="2">
    <location>
        <begin position="518"/>
        <end position="733"/>
    </location>
</feature>
<feature type="compositionally biased region" description="Polar residues" evidence="1">
    <location>
        <begin position="774"/>
        <end position="792"/>
    </location>
</feature>
<dbReference type="PANTHER" id="PTHR10663:SF388">
    <property type="entry name" value="GOLGI-SPECIFIC BREFELDIN A-RESISTANCE GUANINE NUCLEOTIDE EXCHANGE FACTOR 1"/>
    <property type="match status" value="1"/>
</dbReference>
<dbReference type="Gene3D" id="1.10.1000.11">
    <property type="entry name" value="Arf Nucleotide-binding Site Opener,domain 2"/>
    <property type="match status" value="1"/>
</dbReference>
<sequence>MAVDMAVRSVLLSDVQSVLSIARRRYGYLLVSQQAKDVEDQQQSSIFQGFTVLRTRLQRCENLAELSASSALRPFLDLIRHEHTSSTLTGAALEAVQNFLQCWNWKATHAAVSDVLSDIVDAVSQCRFQETNAESDQNVLVLVVHVLYTVLTLPCASKLSDHSMWQLVESLYALSRANRNDPHITLSLRSTATSFLHRAVEIIFQNPNVYAESVVTRGADRGFGLPCAIKIVGFLCQKLQPRGSGTNVTASSASSLPTRREVMLSFSLMQQALTACNEQLLADVPSLMMFIKDDLCSALLRYCRLGASVDMKIPVLCLGIIRLLWTKLRPLLKMQFEALINGVFCHTLHWTIAHLDLSHPIFPQSDDVTPPSSLANGDADRRVEAVREEFTGELITLNKLFAVSFEILDCLVDLLAEPTILPDLYVNYDCDGNRSDLMNSVFDLLSHAIEKSHAACQETEDEVHFMWARAMGELAMKGIFNSLYVLYTRGQHKPTPREVVDNSEGQHADATPAVTAEVLYRKRQRKKIFQRGIQEFNRKPLSGIKYLQQNSFLPSPLDTKSLATFLRSLPPGLNKASVGIYLGAMGKEVKDFEKTEIHEADTIEFHRDVLRCFVRSFNFEGESIVAALRMFLASFRLPGEAQQIDRILNTFSEQVFEQSRDRFLMASVDVAYLLSFSLIMLNTDLHNPNIRPEKKMKLDDFIKNNRNYGEEVSKKQDLPNDFLTELYDAIAKEQIKTCEDDGKHGEVTMDRWKDLLIQAESHPLNSRLITHQQLSSPAHNTPRRQTQLSQQPLKRKTPRRTTMPALSQVHAASDDEVEYMAEEHPDQLHQTGSLFGKERDTAHHYDHHIFELVKPHLVRAFSSVFLQFVRASKQSESFEMPGSLERRGEMSGYLPEKNMLQLACNGFVLTAAVASHHRLLDDFNQLFTTICSFTALYPSATYPLAYNARANGVTQYCLNQSAPVATAAMLKLVGTCARSIRSDSWTHVFHAISTLREFRALPDRVLYAAHGSVEGLLSAEECVEMLALVYRSKEELERREALKAREASGESSASGFFSGVAWLMSAFDGATSTAASHASTNAHSSGPLKPPALPILLSPVDMALSGHDLVIRSSDTERQLPTSPRGDRVDAFVNSGWIRQTLLPYRLESVIEDVAALPASALVEVVKALDQEITSVLTVSAPANNADDIDSRRLTPAGCVFFEHLLASILGRIQRDNLAENSDDLWDLIRQHYFKLLTLLRPILLKNQPINGINFENASFTLEKALEGLFSLVWRARSGKAFDLAVKFLTALVDVSVDDELVRPYLAAIMSGLKRSADAIDLRAARFDRGDWLTVSNLIGWAVEQPHASTHAFAFVEKLVASEVWLSEDGLISVMDLYTRVLMFALTQRENATVRWPSRRPMELLSVLYDRLHEDEVEVEEEERLRQLGGMALVCRRHVQILVFEQTTGQGPRALQASEHALAALEYLGHMVKSSTSRSSLTGGAWLDVLSFGLLNIGSAMLHRRTSHQHAVEEGEAAGPFVFYERNLPQSLAIEATGDSARPTQQQSRRRRPSAVKDPNALKPHIIIVELLSWVVCEQLDQLLLHPRFAMVWDELIDVLLSFIDFTKVDRRDGPAEEMMSLALERRSVLSAHEEIVEHVNSIIRRLTVLQDRHEQEAEATPEGVAPDLSSARFHALMHVLVEKCQSKGAGYFELLFPSKEEATIAEEQVAIEGQEHPAPADSEGAAPAEQSATSG</sequence>
<dbReference type="GO" id="GO:0012505">
    <property type="term" value="C:endomembrane system"/>
    <property type="evidence" value="ECO:0007669"/>
    <property type="project" value="UniProtKB-ARBA"/>
</dbReference>
<dbReference type="Pfam" id="PF01369">
    <property type="entry name" value="Sec7"/>
    <property type="match status" value="1"/>
</dbReference>
<dbReference type="InterPro" id="IPR032691">
    <property type="entry name" value="Mon2/Sec7/BIG1-like_HUS"/>
</dbReference>
<dbReference type="EMBL" id="SPLM01000108">
    <property type="protein sequence ID" value="TMW60114.1"/>
    <property type="molecule type" value="Genomic_DNA"/>
</dbReference>
<feature type="region of interest" description="Disordered" evidence="1">
    <location>
        <begin position="1711"/>
        <end position="1736"/>
    </location>
</feature>
<reference evidence="3" key="1">
    <citation type="submission" date="2019-03" db="EMBL/GenBank/DDBJ databases">
        <title>Long read genome sequence of the mycoparasitic Pythium oligandrum ATCC 38472 isolated from sugarbeet rhizosphere.</title>
        <authorList>
            <person name="Gaulin E."/>
        </authorList>
    </citation>
    <scope>NUCLEOTIDE SEQUENCE</scope>
    <source>
        <strain evidence="3">ATCC 38472_TT</strain>
    </source>
</reference>
<dbReference type="PANTHER" id="PTHR10663">
    <property type="entry name" value="GUANYL-NUCLEOTIDE EXCHANGE FACTOR"/>
    <property type="match status" value="1"/>
</dbReference>
<dbReference type="CDD" id="cd00171">
    <property type="entry name" value="Sec7"/>
    <property type="match status" value="1"/>
</dbReference>
<accession>A0A8K1CB56</accession>
<dbReference type="GO" id="GO:0032012">
    <property type="term" value="P:regulation of ARF protein signal transduction"/>
    <property type="evidence" value="ECO:0007669"/>
    <property type="project" value="InterPro"/>
</dbReference>
<organism evidence="3 4">
    <name type="scientific">Pythium oligandrum</name>
    <name type="common">Mycoparasitic fungus</name>
    <dbReference type="NCBI Taxonomy" id="41045"/>
    <lineage>
        <taxon>Eukaryota</taxon>
        <taxon>Sar</taxon>
        <taxon>Stramenopiles</taxon>
        <taxon>Oomycota</taxon>
        <taxon>Peronosporomycetes</taxon>
        <taxon>Pythiales</taxon>
        <taxon>Pythiaceae</taxon>
        <taxon>Pythium</taxon>
    </lineage>
</organism>
<name>A0A8K1CB56_PYTOL</name>
<dbReference type="SMART" id="SM00222">
    <property type="entry name" value="Sec7"/>
    <property type="match status" value="1"/>
</dbReference>